<dbReference type="Gene3D" id="2.40.50.100">
    <property type="match status" value="2"/>
</dbReference>
<dbReference type="SUPFAM" id="SSF111369">
    <property type="entry name" value="HlyD-like secretion proteins"/>
    <property type="match status" value="1"/>
</dbReference>
<evidence type="ECO:0000256" key="1">
    <source>
        <dbReference type="ARBA" id="ARBA00009477"/>
    </source>
</evidence>
<feature type="domain" description="Multidrug resistance protein MdtA-like C-terminal permuted SH3" evidence="4">
    <location>
        <begin position="283"/>
        <end position="344"/>
    </location>
</feature>
<dbReference type="PANTHER" id="PTHR30469">
    <property type="entry name" value="MULTIDRUG RESISTANCE PROTEIN MDTA"/>
    <property type="match status" value="1"/>
</dbReference>
<dbReference type="Gene3D" id="2.40.420.20">
    <property type="match status" value="1"/>
</dbReference>
<evidence type="ECO:0000313" key="6">
    <source>
        <dbReference type="EMBL" id="GAA3963490.1"/>
    </source>
</evidence>
<dbReference type="RefSeq" id="WP_344806160.1">
    <property type="nucleotide sequence ID" value="NZ_BAABBO010000009.1"/>
</dbReference>
<dbReference type="Pfam" id="PF25954">
    <property type="entry name" value="Beta-barrel_RND_2"/>
    <property type="match status" value="1"/>
</dbReference>
<sequence>MGTFSRFVVALVLLVVILGGIFGYKFYQIGQMQAQFSQPQPATVVDAVEVGTVTWQPSIKSVGSTRAINGIEVANELPGVVEKLMFESGQRVEAGDELVRLDSAIDEAALTTRRAEAMLASKEYQRNADLISRRAVSQSAVDETQAAMETAKARVQEAEAQLGKKVLKAPFDGVLGLRLVDLGEYLPAGTPIVEINMLDPILVQYTLSERELSNVEIGDTVEVSVAALPNESFKGKVSAINSSVTAESRTVQLRAELANADQRLKPGMFATIETLAEDERSIVAIPNTAIAFNTYGNFAYVLIENDEGQLVTERRTIETGSMRDGMTEVTKGLEVGERIVSTGLLRLRAGQPVQIKQAQAEAAPASAGAQ</sequence>
<dbReference type="Pfam" id="PF25973">
    <property type="entry name" value="BSH_CzcB"/>
    <property type="match status" value="1"/>
</dbReference>
<feature type="domain" description="CzcB-like barrel-sandwich hybrid" evidence="5">
    <location>
        <begin position="72"/>
        <end position="195"/>
    </location>
</feature>
<feature type="coiled-coil region" evidence="2">
    <location>
        <begin position="141"/>
        <end position="168"/>
    </location>
</feature>
<organism evidence="6 7">
    <name type="scientific">Allohahella marinimesophila</name>
    <dbReference type="NCBI Taxonomy" id="1054972"/>
    <lineage>
        <taxon>Bacteria</taxon>
        <taxon>Pseudomonadati</taxon>
        <taxon>Pseudomonadota</taxon>
        <taxon>Gammaproteobacteria</taxon>
        <taxon>Oceanospirillales</taxon>
        <taxon>Hahellaceae</taxon>
        <taxon>Allohahella</taxon>
    </lineage>
</organism>
<accession>A0ABP7PCT1</accession>
<dbReference type="EMBL" id="BAABBO010000009">
    <property type="protein sequence ID" value="GAA3963490.1"/>
    <property type="molecule type" value="Genomic_DNA"/>
</dbReference>
<protein>
    <submittedName>
        <fullName evidence="6">MexH family multidrug efflux RND transporter periplasmic adaptor subunit</fullName>
    </submittedName>
</protein>
<dbReference type="Gene3D" id="2.40.30.170">
    <property type="match status" value="1"/>
</dbReference>
<feature type="domain" description="CusB-like beta-barrel" evidence="3">
    <location>
        <begin position="204"/>
        <end position="274"/>
    </location>
</feature>
<keyword evidence="7" id="KW-1185">Reference proteome</keyword>
<comment type="similarity">
    <text evidence="1">Belongs to the membrane fusion protein (MFP) (TC 8.A.1) family.</text>
</comment>
<dbReference type="InterPro" id="IPR058627">
    <property type="entry name" value="MdtA-like_C"/>
</dbReference>
<name>A0ABP7PCT1_9GAMM</name>
<dbReference type="InterPro" id="IPR058792">
    <property type="entry name" value="Beta-barrel_RND_2"/>
</dbReference>
<evidence type="ECO:0000259" key="5">
    <source>
        <dbReference type="Pfam" id="PF25973"/>
    </source>
</evidence>
<dbReference type="InterPro" id="IPR058647">
    <property type="entry name" value="BSH_CzcB-like"/>
</dbReference>
<evidence type="ECO:0000259" key="3">
    <source>
        <dbReference type="Pfam" id="PF25954"/>
    </source>
</evidence>
<evidence type="ECO:0000256" key="2">
    <source>
        <dbReference type="SAM" id="Coils"/>
    </source>
</evidence>
<dbReference type="Proteomes" id="UP001501337">
    <property type="component" value="Unassembled WGS sequence"/>
</dbReference>
<dbReference type="PANTHER" id="PTHR30469:SF11">
    <property type="entry name" value="BLL4320 PROTEIN"/>
    <property type="match status" value="1"/>
</dbReference>
<proteinExistence type="inferred from homology"/>
<gene>
    <name evidence="6" type="ORF">GCM10022278_21620</name>
</gene>
<keyword evidence="2" id="KW-0175">Coiled coil</keyword>
<dbReference type="NCBIfam" id="TIGR01730">
    <property type="entry name" value="RND_mfp"/>
    <property type="match status" value="1"/>
</dbReference>
<evidence type="ECO:0000313" key="7">
    <source>
        <dbReference type="Proteomes" id="UP001501337"/>
    </source>
</evidence>
<dbReference type="InterPro" id="IPR006143">
    <property type="entry name" value="RND_pump_MFP"/>
</dbReference>
<evidence type="ECO:0000259" key="4">
    <source>
        <dbReference type="Pfam" id="PF25967"/>
    </source>
</evidence>
<comment type="caution">
    <text evidence="6">The sequence shown here is derived from an EMBL/GenBank/DDBJ whole genome shotgun (WGS) entry which is preliminary data.</text>
</comment>
<reference evidence="7" key="1">
    <citation type="journal article" date="2019" name="Int. J. Syst. Evol. Microbiol.">
        <title>The Global Catalogue of Microorganisms (GCM) 10K type strain sequencing project: providing services to taxonomists for standard genome sequencing and annotation.</title>
        <authorList>
            <consortium name="The Broad Institute Genomics Platform"/>
            <consortium name="The Broad Institute Genome Sequencing Center for Infectious Disease"/>
            <person name="Wu L."/>
            <person name="Ma J."/>
        </authorList>
    </citation>
    <scope>NUCLEOTIDE SEQUENCE [LARGE SCALE GENOMIC DNA]</scope>
    <source>
        <strain evidence="7">JCM 17555</strain>
    </source>
</reference>
<dbReference type="Pfam" id="PF25967">
    <property type="entry name" value="RND-MFP_C"/>
    <property type="match status" value="1"/>
</dbReference>